<evidence type="ECO:0000313" key="2">
    <source>
        <dbReference type="Proteomes" id="UP001221142"/>
    </source>
</evidence>
<proteinExistence type="predicted"/>
<accession>A0AAD7B8A4</accession>
<gene>
    <name evidence="1" type="ORF">FB45DRAFT_759005</name>
</gene>
<dbReference type="AlphaFoldDB" id="A0AAD7B8A4"/>
<dbReference type="EMBL" id="JARKIF010000027">
    <property type="protein sequence ID" value="KAJ7613912.1"/>
    <property type="molecule type" value="Genomic_DNA"/>
</dbReference>
<evidence type="ECO:0000313" key="1">
    <source>
        <dbReference type="EMBL" id="KAJ7613912.1"/>
    </source>
</evidence>
<organism evidence="1 2">
    <name type="scientific">Roridomyces roridus</name>
    <dbReference type="NCBI Taxonomy" id="1738132"/>
    <lineage>
        <taxon>Eukaryota</taxon>
        <taxon>Fungi</taxon>
        <taxon>Dikarya</taxon>
        <taxon>Basidiomycota</taxon>
        <taxon>Agaricomycotina</taxon>
        <taxon>Agaricomycetes</taxon>
        <taxon>Agaricomycetidae</taxon>
        <taxon>Agaricales</taxon>
        <taxon>Marasmiineae</taxon>
        <taxon>Mycenaceae</taxon>
        <taxon>Roridomyces</taxon>
    </lineage>
</organism>
<name>A0AAD7B8A4_9AGAR</name>
<sequence length="220" mass="24385">MESSGSESDDSPLKDLYKAPTRTSRHTVIYIDILPQGSPERAISPSPWSDDGDVIRAFTHPRRLHEINPTVSFTSGTPIKADSRFTVYSEDIILHAESVPLELLGNQADGPFIYSTFLVPGYWPVILYSPDPSRFTIFHEVVRDSDTSLVFSAMYKFSYPPLDVASFIMPPPLGYDAAPTHDTTLLPPFSMLDETLWNALRGPSTGSDDDLAPDLSSYIL</sequence>
<dbReference type="Proteomes" id="UP001221142">
    <property type="component" value="Unassembled WGS sequence"/>
</dbReference>
<keyword evidence="2" id="KW-1185">Reference proteome</keyword>
<reference evidence="1" key="1">
    <citation type="submission" date="2023-03" db="EMBL/GenBank/DDBJ databases">
        <title>Massive genome expansion in bonnet fungi (Mycena s.s.) driven by repeated elements and novel gene families across ecological guilds.</title>
        <authorList>
            <consortium name="Lawrence Berkeley National Laboratory"/>
            <person name="Harder C.B."/>
            <person name="Miyauchi S."/>
            <person name="Viragh M."/>
            <person name="Kuo A."/>
            <person name="Thoen E."/>
            <person name="Andreopoulos B."/>
            <person name="Lu D."/>
            <person name="Skrede I."/>
            <person name="Drula E."/>
            <person name="Henrissat B."/>
            <person name="Morin E."/>
            <person name="Kohler A."/>
            <person name="Barry K."/>
            <person name="LaButti K."/>
            <person name="Morin E."/>
            <person name="Salamov A."/>
            <person name="Lipzen A."/>
            <person name="Mereny Z."/>
            <person name="Hegedus B."/>
            <person name="Baldrian P."/>
            <person name="Stursova M."/>
            <person name="Weitz H."/>
            <person name="Taylor A."/>
            <person name="Grigoriev I.V."/>
            <person name="Nagy L.G."/>
            <person name="Martin F."/>
            <person name="Kauserud H."/>
        </authorList>
    </citation>
    <scope>NUCLEOTIDE SEQUENCE</scope>
    <source>
        <strain evidence="1">9284</strain>
    </source>
</reference>
<protein>
    <submittedName>
        <fullName evidence="1">Uncharacterized protein</fullName>
    </submittedName>
</protein>
<comment type="caution">
    <text evidence="1">The sequence shown here is derived from an EMBL/GenBank/DDBJ whole genome shotgun (WGS) entry which is preliminary data.</text>
</comment>